<dbReference type="InterPro" id="IPR013766">
    <property type="entry name" value="Thioredoxin_domain"/>
</dbReference>
<dbReference type="Gene3D" id="3.40.30.10">
    <property type="entry name" value="Glutaredoxin"/>
    <property type="match status" value="1"/>
</dbReference>
<dbReference type="InterPro" id="IPR028250">
    <property type="entry name" value="DsbDN"/>
</dbReference>
<proteinExistence type="predicted"/>
<evidence type="ECO:0000313" key="11">
    <source>
        <dbReference type="EMBL" id="ORC34503.1"/>
    </source>
</evidence>
<dbReference type="PROSITE" id="PS51352">
    <property type="entry name" value="THIOREDOXIN_2"/>
    <property type="match status" value="1"/>
</dbReference>
<feature type="transmembrane region" description="Helical" evidence="8">
    <location>
        <begin position="244"/>
        <end position="266"/>
    </location>
</feature>
<keyword evidence="7" id="KW-0676">Redox-active center</keyword>
<dbReference type="STRING" id="1963862.B4O97_12750"/>
<evidence type="ECO:0000256" key="7">
    <source>
        <dbReference type="ARBA" id="ARBA00023284"/>
    </source>
</evidence>
<evidence type="ECO:0000256" key="3">
    <source>
        <dbReference type="ARBA" id="ARBA00022692"/>
    </source>
</evidence>
<feature type="chain" id="PRO_5013118697" description="Thioredoxin domain-containing protein" evidence="9">
    <location>
        <begin position="22"/>
        <end position="568"/>
    </location>
</feature>
<name>A0A1Y1RXK5_9SPIO</name>
<evidence type="ECO:0000313" key="12">
    <source>
        <dbReference type="Proteomes" id="UP000192343"/>
    </source>
</evidence>
<feature type="transmembrane region" description="Helical" evidence="8">
    <location>
        <begin position="319"/>
        <end position="341"/>
    </location>
</feature>
<protein>
    <recommendedName>
        <fullName evidence="10">Thioredoxin domain-containing protein</fullName>
    </recommendedName>
</protein>
<dbReference type="InterPro" id="IPR036929">
    <property type="entry name" value="DsbDN_sf"/>
</dbReference>
<keyword evidence="9" id="KW-0732">Signal</keyword>
<gene>
    <name evidence="11" type="ORF">B4O97_12750</name>
</gene>
<dbReference type="RefSeq" id="WP_083051356.1">
    <property type="nucleotide sequence ID" value="NZ_MWQY01000013.1"/>
</dbReference>
<feature type="transmembrane region" description="Helical" evidence="8">
    <location>
        <begin position="362"/>
        <end position="382"/>
    </location>
</feature>
<keyword evidence="2" id="KW-1003">Cell membrane</keyword>
<feature type="transmembrane region" description="Helical" evidence="8">
    <location>
        <begin position="388"/>
        <end position="406"/>
    </location>
</feature>
<keyword evidence="3 8" id="KW-0812">Transmembrane</keyword>
<dbReference type="GO" id="GO:0017004">
    <property type="term" value="P:cytochrome complex assembly"/>
    <property type="evidence" value="ECO:0007669"/>
    <property type="project" value="UniProtKB-KW"/>
</dbReference>
<feature type="signal peptide" evidence="9">
    <location>
        <begin position="1"/>
        <end position="21"/>
    </location>
</feature>
<keyword evidence="4" id="KW-0201">Cytochrome c-type biogenesis</keyword>
<evidence type="ECO:0000256" key="1">
    <source>
        <dbReference type="ARBA" id="ARBA00004651"/>
    </source>
</evidence>
<dbReference type="AlphaFoldDB" id="A0A1Y1RXK5"/>
<reference evidence="11 12" key="1">
    <citation type="submission" date="2017-03" db="EMBL/GenBank/DDBJ databases">
        <title>Draft Genome sequence of Marispirochaeta sp. strain JC444.</title>
        <authorList>
            <person name="Shivani Y."/>
            <person name="Subhash Y."/>
            <person name="Sasikala C."/>
            <person name="Ramana C."/>
        </authorList>
    </citation>
    <scope>NUCLEOTIDE SEQUENCE [LARGE SCALE GENOMIC DNA]</scope>
    <source>
        <strain evidence="11 12">JC444</strain>
    </source>
</reference>
<dbReference type="InterPro" id="IPR036249">
    <property type="entry name" value="Thioredoxin-like_sf"/>
</dbReference>
<organism evidence="11 12">
    <name type="scientific">Marispirochaeta aestuarii</name>
    <dbReference type="NCBI Taxonomy" id="1963862"/>
    <lineage>
        <taxon>Bacteria</taxon>
        <taxon>Pseudomonadati</taxon>
        <taxon>Spirochaetota</taxon>
        <taxon>Spirochaetia</taxon>
        <taxon>Spirochaetales</taxon>
        <taxon>Spirochaetaceae</taxon>
        <taxon>Marispirochaeta</taxon>
    </lineage>
</organism>
<dbReference type="GO" id="GO:0005886">
    <property type="term" value="C:plasma membrane"/>
    <property type="evidence" value="ECO:0007669"/>
    <property type="project" value="UniProtKB-SubCell"/>
</dbReference>
<accession>A0A1Y1RXK5</accession>
<dbReference type="GO" id="GO:0045454">
    <property type="term" value="P:cell redox homeostasis"/>
    <property type="evidence" value="ECO:0007669"/>
    <property type="project" value="TreeGrafter"/>
</dbReference>
<dbReference type="SUPFAM" id="SSF52833">
    <property type="entry name" value="Thioredoxin-like"/>
    <property type="match status" value="1"/>
</dbReference>
<feature type="transmembrane region" description="Helical" evidence="8">
    <location>
        <begin position="205"/>
        <end position="224"/>
    </location>
</feature>
<dbReference type="InterPro" id="IPR017937">
    <property type="entry name" value="Thioredoxin_CS"/>
</dbReference>
<comment type="subcellular location">
    <subcellularLocation>
        <location evidence="1">Cell membrane</location>
        <topology evidence="1">Multi-pass membrane protein</topology>
    </subcellularLocation>
</comment>
<keyword evidence="12" id="KW-1185">Reference proteome</keyword>
<evidence type="ECO:0000259" key="10">
    <source>
        <dbReference type="PROSITE" id="PS51352"/>
    </source>
</evidence>
<evidence type="ECO:0000256" key="6">
    <source>
        <dbReference type="ARBA" id="ARBA00023136"/>
    </source>
</evidence>
<sequence>MLRQRLFVLILLLLFSQGLTAEIAELTGYKAPDQGEIGHVEVQLRIPDGHYQSGDPEFFGMSLSENSAYRLGEISYSASSTESDPETAEVKYRGTVSLSAPLYGDEGGAAPEELRVFYQLCQDDGLCLFPEEEVFTLNAEASGERIPEKTTGEAGAFGGILFYLLLAFIGGLLLNVMPCVLPVLSIKALGLLRQSDENRRKIRNHALSFGAGVVLSLLVMGILVVLLKSAGEAVGWGFQFQNPYYIFTLIIVLVVFALSLFDVWILTFTAGPGMTKTAGGGGYPGSFAGGVFTVLLATPCTAPFLGTALGFAFSQSGPVILLIFAAVGAGLALPFTLIGFFPSLIRRLPKPGPWMNGFKEAMGLLLLATAAWLFGILVKQLGSEHTSLLLFLLLGITSLVWLWGRFGRPSRRSWFRTLTSLALAAGIAASLAVLPVSGTTGENPAVTAADVPEGWNSFSSEAVGTARAEGKPVFIQFTADWCLTCKTNQLTVFSRDDVNASFEELGVVRFYGDYTNRNEEIDKWIKDFNKAGVPVYALYPPGREEPVLLPEILTPAIMINTLKNYLAW</sequence>
<dbReference type="Gene3D" id="2.60.40.1250">
    <property type="entry name" value="Thiol:disulfide interchange protein DsbD, N-terminal domain"/>
    <property type="match status" value="1"/>
</dbReference>
<dbReference type="InterPro" id="IPR003834">
    <property type="entry name" value="Cyt_c_assmbl_TM_dom"/>
</dbReference>
<dbReference type="GO" id="GO:0015035">
    <property type="term" value="F:protein-disulfide reductase activity"/>
    <property type="evidence" value="ECO:0007669"/>
    <property type="project" value="TreeGrafter"/>
</dbReference>
<evidence type="ECO:0000256" key="4">
    <source>
        <dbReference type="ARBA" id="ARBA00022748"/>
    </source>
</evidence>
<dbReference type="CDD" id="cd02953">
    <property type="entry name" value="DsbDgamma"/>
    <property type="match status" value="1"/>
</dbReference>
<keyword evidence="6 8" id="KW-0472">Membrane</keyword>
<evidence type="ECO:0000256" key="9">
    <source>
        <dbReference type="SAM" id="SignalP"/>
    </source>
</evidence>
<dbReference type="Pfam" id="PF11412">
    <property type="entry name" value="DsbD_N"/>
    <property type="match status" value="1"/>
</dbReference>
<dbReference type="EMBL" id="MWQY01000013">
    <property type="protein sequence ID" value="ORC34503.1"/>
    <property type="molecule type" value="Genomic_DNA"/>
</dbReference>
<evidence type="ECO:0000256" key="2">
    <source>
        <dbReference type="ARBA" id="ARBA00022475"/>
    </source>
</evidence>
<dbReference type="InterPro" id="IPR035671">
    <property type="entry name" value="DsbD_gamma"/>
</dbReference>
<dbReference type="OrthoDB" id="9811036at2"/>
<dbReference type="PANTHER" id="PTHR32234">
    <property type="entry name" value="THIOL:DISULFIDE INTERCHANGE PROTEIN DSBD"/>
    <property type="match status" value="1"/>
</dbReference>
<comment type="caution">
    <text evidence="11">The sequence shown here is derived from an EMBL/GenBank/DDBJ whole genome shotgun (WGS) entry which is preliminary data.</text>
</comment>
<dbReference type="Pfam" id="PF13899">
    <property type="entry name" value="Thioredoxin_7"/>
    <property type="match status" value="1"/>
</dbReference>
<evidence type="ECO:0000256" key="8">
    <source>
        <dbReference type="SAM" id="Phobius"/>
    </source>
</evidence>
<evidence type="ECO:0000256" key="5">
    <source>
        <dbReference type="ARBA" id="ARBA00022989"/>
    </source>
</evidence>
<dbReference type="Pfam" id="PF02683">
    <property type="entry name" value="DsbD_TM"/>
    <property type="match status" value="1"/>
</dbReference>
<feature type="transmembrane region" description="Helical" evidence="8">
    <location>
        <begin position="418"/>
        <end position="437"/>
    </location>
</feature>
<feature type="domain" description="Thioredoxin" evidence="10">
    <location>
        <begin position="423"/>
        <end position="567"/>
    </location>
</feature>
<dbReference type="PROSITE" id="PS00194">
    <property type="entry name" value="THIOREDOXIN_1"/>
    <property type="match status" value="1"/>
</dbReference>
<dbReference type="PANTHER" id="PTHR32234:SF3">
    <property type="entry name" value="SUPPRESSION OF COPPER SENSITIVITY PROTEIN"/>
    <property type="match status" value="1"/>
</dbReference>
<feature type="transmembrane region" description="Helical" evidence="8">
    <location>
        <begin position="287"/>
        <end position="313"/>
    </location>
</feature>
<keyword evidence="5 8" id="KW-1133">Transmembrane helix</keyword>
<dbReference type="Proteomes" id="UP000192343">
    <property type="component" value="Unassembled WGS sequence"/>
</dbReference>
<feature type="transmembrane region" description="Helical" evidence="8">
    <location>
        <begin position="160"/>
        <end position="184"/>
    </location>
</feature>